<feature type="transmembrane region" description="Helical" evidence="1">
    <location>
        <begin position="193"/>
        <end position="212"/>
    </location>
</feature>
<evidence type="ECO:0000313" key="2">
    <source>
        <dbReference type="EMBL" id="SVC79616.1"/>
    </source>
</evidence>
<organism evidence="2">
    <name type="scientific">marine metagenome</name>
    <dbReference type="NCBI Taxonomy" id="408172"/>
    <lineage>
        <taxon>unclassified sequences</taxon>
        <taxon>metagenomes</taxon>
        <taxon>ecological metagenomes</taxon>
    </lineage>
</organism>
<keyword evidence="1" id="KW-1133">Transmembrane helix</keyword>
<reference evidence="2" key="1">
    <citation type="submission" date="2018-05" db="EMBL/GenBank/DDBJ databases">
        <authorList>
            <person name="Lanie J.A."/>
            <person name="Ng W.-L."/>
            <person name="Kazmierczak K.M."/>
            <person name="Andrzejewski T.M."/>
            <person name="Davidsen T.M."/>
            <person name="Wayne K.J."/>
            <person name="Tettelin H."/>
            <person name="Glass J.I."/>
            <person name="Rusch D."/>
            <person name="Podicherti R."/>
            <person name="Tsui H.-C.T."/>
            <person name="Winkler M.E."/>
        </authorList>
    </citation>
    <scope>NUCLEOTIDE SEQUENCE</scope>
</reference>
<accession>A0A382Q2G0</accession>
<keyword evidence="1" id="KW-0472">Membrane</keyword>
<proteinExistence type="predicted"/>
<evidence type="ECO:0000256" key="1">
    <source>
        <dbReference type="SAM" id="Phobius"/>
    </source>
</evidence>
<protein>
    <recommendedName>
        <fullName evidence="3">Neurotransmitter-gated ion-channel ligand-binding domain-containing protein</fullName>
    </recommendedName>
</protein>
<dbReference type="EMBL" id="UINC01111415">
    <property type="protein sequence ID" value="SVC79616.1"/>
    <property type="molecule type" value="Genomic_DNA"/>
</dbReference>
<dbReference type="AlphaFoldDB" id="A0A382Q2G0"/>
<feature type="transmembrane region" description="Helical" evidence="1">
    <location>
        <begin position="168"/>
        <end position="187"/>
    </location>
</feature>
<feature type="transmembrane region" description="Helical" evidence="1">
    <location>
        <begin position="224"/>
        <end position="247"/>
    </location>
</feature>
<gene>
    <name evidence="2" type="ORF">METZ01_LOCUS332470</name>
</gene>
<keyword evidence="1" id="KW-0812">Transmembrane</keyword>
<feature type="transmembrane region" description="Helical" evidence="1">
    <location>
        <begin position="253"/>
        <end position="277"/>
    </location>
</feature>
<evidence type="ECO:0008006" key="3">
    <source>
        <dbReference type="Google" id="ProtNLM"/>
    </source>
</evidence>
<name>A0A382Q2G0_9ZZZZ</name>
<sequence>YIDILRVNNINIGEGTWGCDFYMDIVSPHENPLEIINFNNLSSVNPKFEVKPIWKENIDEEEEVSSRFYIMANFDFVPLADNYPFDWQHIYISYSVSDKNKYGIIQPIPESLLDREFKIDGWKLKESTTGVLRKKEVTHKGTNLVKKVEVREEARVGWTLARTNSVTIMKIGIPLSFLLFLNYFSLFREFGNIGGSIGFLTTAFLSGIALYFSTERPQPLRMTTVDLIFLWYYVLTGVTIIVTSVTSLFGEKIFLITMTGLKLVVPIGFIGICVFLFKRIKSNRLKPRIN</sequence>
<feature type="non-terminal residue" evidence="2">
    <location>
        <position position="1"/>
    </location>
</feature>